<dbReference type="AlphaFoldDB" id="A0A0A9FI48"/>
<reference evidence="1" key="2">
    <citation type="journal article" date="2015" name="Data Brief">
        <title>Shoot transcriptome of the giant reed, Arundo donax.</title>
        <authorList>
            <person name="Barrero R.A."/>
            <person name="Guerrero F.D."/>
            <person name="Moolhuijzen P."/>
            <person name="Goolsby J.A."/>
            <person name="Tidwell J."/>
            <person name="Bellgard S.E."/>
            <person name="Bellgard M.I."/>
        </authorList>
    </citation>
    <scope>NUCLEOTIDE SEQUENCE</scope>
    <source>
        <tissue evidence="1">Shoot tissue taken approximately 20 cm above the soil surface</tissue>
    </source>
</reference>
<name>A0A0A9FI48_ARUDO</name>
<organism evidence="1">
    <name type="scientific">Arundo donax</name>
    <name type="common">Giant reed</name>
    <name type="synonym">Donax arundinaceus</name>
    <dbReference type="NCBI Taxonomy" id="35708"/>
    <lineage>
        <taxon>Eukaryota</taxon>
        <taxon>Viridiplantae</taxon>
        <taxon>Streptophyta</taxon>
        <taxon>Embryophyta</taxon>
        <taxon>Tracheophyta</taxon>
        <taxon>Spermatophyta</taxon>
        <taxon>Magnoliopsida</taxon>
        <taxon>Liliopsida</taxon>
        <taxon>Poales</taxon>
        <taxon>Poaceae</taxon>
        <taxon>PACMAD clade</taxon>
        <taxon>Arundinoideae</taxon>
        <taxon>Arundineae</taxon>
        <taxon>Arundo</taxon>
    </lineage>
</organism>
<sequence>MPSILDSLPSQFPPIIMYSLPCPMQHDFLCSNVLLLSSDYSCKV</sequence>
<accession>A0A0A9FI48</accession>
<reference evidence="1" key="1">
    <citation type="submission" date="2014-09" db="EMBL/GenBank/DDBJ databases">
        <authorList>
            <person name="Magalhaes I.L.F."/>
            <person name="Oliveira U."/>
            <person name="Santos F.R."/>
            <person name="Vidigal T.H.D.A."/>
            <person name="Brescovit A.D."/>
            <person name="Santos A.J."/>
        </authorList>
    </citation>
    <scope>NUCLEOTIDE SEQUENCE</scope>
    <source>
        <tissue evidence="1">Shoot tissue taken approximately 20 cm above the soil surface</tissue>
    </source>
</reference>
<proteinExistence type="predicted"/>
<evidence type="ECO:0000313" key="1">
    <source>
        <dbReference type="EMBL" id="JAE12680.1"/>
    </source>
</evidence>
<protein>
    <submittedName>
        <fullName evidence="1">Uncharacterized protein</fullName>
    </submittedName>
</protein>
<dbReference type="EMBL" id="GBRH01185216">
    <property type="protein sequence ID" value="JAE12680.1"/>
    <property type="molecule type" value="Transcribed_RNA"/>
</dbReference>